<dbReference type="OrthoDB" id="1098499at2"/>
<sequence>MRLKIMIACLLSVVWMAGGAQCPNATDINATNVCGPYGDGAGNSFWNWELNDPTNPNYCGNWYAKTGPDPLLVRMGAPWVNAGSGKLKVIADEGDYTKAKGWELLLRKFGCQTDVANPYFVLYNRYTGLMRVFVYLPAQSTANYQSLLMAVKSVYDFRPATLADGSQQLRAIDKYSNNQALGANTDLIISIGESVGGNNWAVAEFYMMLDDNITSTNYANASLEVTIYGVTSNQLEAKVEGSSVSASSADAAANLAFKAASTPSVSSGGSFNYTATGERMVKLSKSLDEFVSKVHESAQKVVTSLSGKTGFLGALRKQAEGILAATDSKASFAKTFQSVSGFLGTVGQTLNMIGAVIGFFKDDVAAAASPTYTSYNLTISGTITAQVVVQKFVMKLPGTSAAPTNANNATYFNYPMGTLNLKVTPTADVLRYNRRALEPASASFYAQYHVATTVPYVAYRMRDNLQVVYNGGTGLVLERLEGALVAKVTNNYNTSDAQREPAQFGPLEWAPRRGTADGLPVGFYNHMAADVYANRLEVAKYDTDEGKYHAVQTAYYPLDCINKASMNIMDGIMTVSLRIRAVLRRADGQGGQIFFVRDFAIAERPGNPADIPGDISTNVSALPPYANYTLAPPATSYYVWSNFGTSLYQQPASAYYGYSSNYPFNSGGEFYFPYSIVTSGTEDFTKDFYTTINTTQKVTFRAGAYVLLNPKFEAGPGTNFEATVDWGYQNIPCTQSPTITSYSFGGNSYNTSIIAQRNIDELARKRSDVPAEAGLFPNPASDFVTVRLGNNESVLSVDLLDLNGRVLPVQTSGTAKTSVQLDLRRLPAGTYVVRVRTQQNVRTYSFVKTR</sequence>
<organism evidence="3 4">
    <name type="scientific">Flaviaesturariibacter aridisoli</name>
    <dbReference type="NCBI Taxonomy" id="2545761"/>
    <lineage>
        <taxon>Bacteria</taxon>
        <taxon>Pseudomonadati</taxon>
        <taxon>Bacteroidota</taxon>
        <taxon>Chitinophagia</taxon>
        <taxon>Chitinophagales</taxon>
        <taxon>Chitinophagaceae</taxon>
        <taxon>Flaviaestuariibacter</taxon>
    </lineage>
</organism>
<feature type="domain" description="Secretion system C-terminal sorting" evidence="2">
    <location>
        <begin position="775"/>
        <end position="841"/>
    </location>
</feature>
<evidence type="ECO:0000313" key="4">
    <source>
        <dbReference type="Proteomes" id="UP000295164"/>
    </source>
</evidence>
<evidence type="ECO:0000313" key="3">
    <source>
        <dbReference type="EMBL" id="TCZ68642.1"/>
    </source>
</evidence>
<feature type="chain" id="PRO_5020568541" evidence="1">
    <location>
        <begin position="21"/>
        <end position="850"/>
    </location>
</feature>
<dbReference type="Pfam" id="PF18962">
    <property type="entry name" value="Por_Secre_tail"/>
    <property type="match status" value="1"/>
</dbReference>
<proteinExistence type="predicted"/>
<dbReference type="Proteomes" id="UP000295164">
    <property type="component" value="Unassembled WGS sequence"/>
</dbReference>
<accession>A0A4R4DY78</accession>
<dbReference type="NCBIfam" id="NF045639">
    <property type="entry name" value="GCX_COOH"/>
    <property type="match status" value="1"/>
</dbReference>
<dbReference type="InterPro" id="IPR026444">
    <property type="entry name" value="Secre_tail"/>
</dbReference>
<evidence type="ECO:0000259" key="2">
    <source>
        <dbReference type="Pfam" id="PF18962"/>
    </source>
</evidence>
<keyword evidence="1" id="KW-0732">Signal</keyword>
<name>A0A4R4DY78_9BACT</name>
<evidence type="ECO:0000256" key="1">
    <source>
        <dbReference type="SAM" id="SignalP"/>
    </source>
</evidence>
<keyword evidence="4" id="KW-1185">Reference proteome</keyword>
<dbReference type="InterPro" id="IPR055015">
    <property type="entry name" value="GCX_COOH"/>
</dbReference>
<protein>
    <submittedName>
        <fullName evidence="3">T9SS type A sorting domain-containing protein</fullName>
    </submittedName>
</protein>
<gene>
    <name evidence="3" type="ORF">E0486_13570</name>
</gene>
<reference evidence="3 4" key="1">
    <citation type="submission" date="2019-03" db="EMBL/GenBank/DDBJ databases">
        <authorList>
            <person name="Kim M.K.M."/>
        </authorList>
    </citation>
    <scope>NUCLEOTIDE SEQUENCE [LARGE SCALE GENOMIC DNA]</scope>
    <source>
        <strain evidence="3 4">17J68-15</strain>
    </source>
</reference>
<comment type="caution">
    <text evidence="3">The sequence shown here is derived from an EMBL/GenBank/DDBJ whole genome shotgun (WGS) entry which is preliminary data.</text>
</comment>
<dbReference type="AlphaFoldDB" id="A0A4R4DY78"/>
<dbReference type="NCBIfam" id="TIGR04183">
    <property type="entry name" value="Por_Secre_tail"/>
    <property type="match status" value="1"/>
</dbReference>
<feature type="signal peptide" evidence="1">
    <location>
        <begin position="1"/>
        <end position="20"/>
    </location>
</feature>
<dbReference type="EMBL" id="SKFH01000025">
    <property type="protein sequence ID" value="TCZ68642.1"/>
    <property type="molecule type" value="Genomic_DNA"/>
</dbReference>